<dbReference type="EMBL" id="RFES01000007">
    <property type="protein sequence ID" value="RSO56354.1"/>
    <property type="molecule type" value="Genomic_DNA"/>
</dbReference>
<evidence type="ECO:0000313" key="2">
    <source>
        <dbReference type="EMBL" id="RSO56354.1"/>
    </source>
</evidence>
<gene>
    <name evidence="2" type="ORF">EA756_11715</name>
</gene>
<organism evidence="2 3">
    <name type="scientific">Acinetobacter lactucae</name>
    <dbReference type="NCBI Taxonomy" id="1785128"/>
    <lineage>
        <taxon>Bacteria</taxon>
        <taxon>Pseudomonadati</taxon>
        <taxon>Pseudomonadota</taxon>
        <taxon>Gammaproteobacteria</taxon>
        <taxon>Moraxellales</taxon>
        <taxon>Moraxellaceae</taxon>
        <taxon>Acinetobacter</taxon>
        <taxon>Acinetobacter calcoaceticus/baumannii complex</taxon>
    </lineage>
</organism>
<name>A0A3R9S236_9GAMM</name>
<dbReference type="RefSeq" id="WP_125699188.1">
    <property type="nucleotide sequence ID" value="NZ_RFES01000007.1"/>
</dbReference>
<proteinExistence type="predicted"/>
<accession>A0A3R9S236</accession>
<reference evidence="2 3" key="1">
    <citation type="submission" date="2018-10" db="EMBL/GenBank/DDBJ databases">
        <title>GWAS and RNA-Seq identify cryptic mechanisms of antimicrobial resistance in Acinetobacter baumannii.</title>
        <authorList>
            <person name="Sahl J.W."/>
        </authorList>
    </citation>
    <scope>NUCLEOTIDE SEQUENCE [LARGE SCALE GENOMIC DNA]</scope>
    <source>
        <strain evidence="2 3">TG41018</strain>
    </source>
</reference>
<dbReference type="Proteomes" id="UP000276905">
    <property type="component" value="Unassembled WGS sequence"/>
</dbReference>
<comment type="caution">
    <text evidence="2">The sequence shown here is derived from an EMBL/GenBank/DDBJ whole genome shotgun (WGS) entry which is preliminary data.</text>
</comment>
<protein>
    <recommendedName>
        <fullName evidence="4">Internal virion protein</fullName>
    </recommendedName>
</protein>
<evidence type="ECO:0008006" key="4">
    <source>
        <dbReference type="Google" id="ProtNLM"/>
    </source>
</evidence>
<evidence type="ECO:0000313" key="3">
    <source>
        <dbReference type="Proteomes" id="UP000276905"/>
    </source>
</evidence>
<dbReference type="AlphaFoldDB" id="A0A3R9S236"/>
<feature type="region of interest" description="Disordered" evidence="1">
    <location>
        <begin position="173"/>
        <end position="194"/>
    </location>
</feature>
<evidence type="ECO:0000256" key="1">
    <source>
        <dbReference type="SAM" id="MobiDB-lite"/>
    </source>
</evidence>
<sequence length="226" mass="23654">MMGGGGGGGGGGQMGGGNLYQAIATAAVKGGTTYLKLKALKQSLEQQAELAGANATLADIQARDAIDDGRNTVTDFQRNLSGFKSSQINALAENGIDVTQGSAIDLLASTEMIAQGDIDTIKYNAAMRSWGHRVQETNYINQKNSLMAQAKSVRPRLNAELAAMDQFASSLMGGGSGSPMQGGDSLTMSQPSNGSYNANSNFSMSLYGNEQGASWQNYNWNWMGAS</sequence>